<feature type="region of interest" description="Disordered" evidence="1">
    <location>
        <begin position="36"/>
        <end position="58"/>
    </location>
</feature>
<protein>
    <submittedName>
        <fullName evidence="2">Uncharacterized protein</fullName>
    </submittedName>
</protein>
<dbReference type="AlphaFoldDB" id="A0A0B7N707"/>
<sequence length="155" mass="17300">MASSAKDHNGIFKGPKSFQQNKKLWSAVITGGSHTDSSVMSVSPTHHQPSGELEPLTSSAVNPPPVDHFLHKVARPYLTGSVAHSILIDITKVFDRQKDIIAVSEHMRRDNDRIYAEISVSPTMYQRILETPALQLENFDEPLMAYPTFHRPPTL</sequence>
<dbReference type="STRING" id="35722.A0A0B7N707"/>
<proteinExistence type="predicted"/>
<organism evidence="2 3">
    <name type="scientific">Parasitella parasitica</name>
    <dbReference type="NCBI Taxonomy" id="35722"/>
    <lineage>
        <taxon>Eukaryota</taxon>
        <taxon>Fungi</taxon>
        <taxon>Fungi incertae sedis</taxon>
        <taxon>Mucoromycota</taxon>
        <taxon>Mucoromycotina</taxon>
        <taxon>Mucoromycetes</taxon>
        <taxon>Mucorales</taxon>
        <taxon>Mucorineae</taxon>
        <taxon>Mucoraceae</taxon>
        <taxon>Parasitella</taxon>
    </lineage>
</organism>
<evidence type="ECO:0000313" key="2">
    <source>
        <dbReference type="EMBL" id="CEP13214.1"/>
    </source>
</evidence>
<keyword evidence="3" id="KW-1185">Reference proteome</keyword>
<feature type="compositionally biased region" description="Polar residues" evidence="1">
    <location>
        <begin position="36"/>
        <end position="48"/>
    </location>
</feature>
<accession>A0A0B7N707</accession>
<name>A0A0B7N707_9FUNG</name>
<gene>
    <name evidence="2" type="primary">PARPA_07263.1 scaffold 26887</name>
</gene>
<evidence type="ECO:0000313" key="3">
    <source>
        <dbReference type="Proteomes" id="UP000054107"/>
    </source>
</evidence>
<dbReference type="OrthoDB" id="2258247at2759"/>
<dbReference type="EMBL" id="LN729408">
    <property type="protein sequence ID" value="CEP13214.1"/>
    <property type="molecule type" value="Genomic_DNA"/>
</dbReference>
<evidence type="ECO:0000256" key="1">
    <source>
        <dbReference type="SAM" id="MobiDB-lite"/>
    </source>
</evidence>
<dbReference type="Proteomes" id="UP000054107">
    <property type="component" value="Unassembled WGS sequence"/>
</dbReference>
<reference evidence="2 3" key="1">
    <citation type="submission" date="2014-09" db="EMBL/GenBank/DDBJ databases">
        <authorList>
            <person name="Ellenberger Sabrina"/>
        </authorList>
    </citation>
    <scope>NUCLEOTIDE SEQUENCE [LARGE SCALE GENOMIC DNA]</scope>
    <source>
        <strain evidence="2 3">CBS 412.66</strain>
    </source>
</reference>